<dbReference type="PROSITE" id="PS51202">
    <property type="entry name" value="RCK_C"/>
    <property type="match status" value="1"/>
</dbReference>
<evidence type="ECO:0000256" key="8">
    <source>
        <dbReference type="SAM" id="Phobius"/>
    </source>
</evidence>
<keyword evidence="2" id="KW-0813">Transport</keyword>
<dbReference type="Gene3D" id="1.10.3080.10">
    <property type="entry name" value="Clc chloride channel"/>
    <property type="match status" value="1"/>
</dbReference>
<accession>D9R7X3</accession>
<dbReference type="InterPro" id="IPR001807">
    <property type="entry name" value="ClC"/>
</dbReference>
<evidence type="ECO:0000313" key="10">
    <source>
        <dbReference type="EMBL" id="ADL05627.1"/>
    </source>
</evidence>
<dbReference type="PANTHER" id="PTHR45711:SF6">
    <property type="entry name" value="CHLORIDE CHANNEL PROTEIN"/>
    <property type="match status" value="1"/>
</dbReference>
<dbReference type="SUPFAM" id="SSF81340">
    <property type="entry name" value="Clc chloride channel"/>
    <property type="match status" value="1"/>
</dbReference>
<gene>
    <name evidence="10" type="ordered locus">Closa_3094</name>
</gene>
<dbReference type="InterPro" id="IPR014743">
    <property type="entry name" value="Cl-channel_core"/>
</dbReference>
<feature type="transmembrane region" description="Helical" evidence="8">
    <location>
        <begin position="231"/>
        <end position="252"/>
    </location>
</feature>
<dbReference type="CDD" id="cd01031">
    <property type="entry name" value="EriC"/>
    <property type="match status" value="1"/>
</dbReference>
<reference evidence="10" key="1">
    <citation type="submission" date="2010-07" db="EMBL/GenBank/DDBJ databases">
        <title>Complete sequence of Clostridium saccharolyticum WM1.</title>
        <authorList>
            <consortium name="US DOE Joint Genome Institute"/>
            <person name="Lucas S."/>
            <person name="Copeland A."/>
            <person name="Lapidus A."/>
            <person name="Cheng J.-F."/>
            <person name="Bruce D."/>
            <person name="Goodwin L."/>
            <person name="Pitluck S."/>
            <person name="Chertkov O."/>
            <person name="Detter J.C."/>
            <person name="Han C."/>
            <person name="Tapia R."/>
            <person name="Land M."/>
            <person name="Hauser L."/>
            <person name="Chang Y.-J."/>
            <person name="Jeffries C."/>
            <person name="Kyrpides N."/>
            <person name="Ivanova N."/>
            <person name="Mikhailova N."/>
            <person name="Mouttaki H."/>
            <person name="Lin L."/>
            <person name="Zhou J."/>
            <person name="Hemme C.L."/>
            <person name="Woyke T."/>
        </authorList>
    </citation>
    <scope>NUCLEOTIDE SEQUENCE [LARGE SCALE GENOMIC DNA]</scope>
    <source>
        <strain evidence="10">WM1</strain>
    </source>
</reference>
<dbReference type="PRINTS" id="PR00762">
    <property type="entry name" value="CLCHANNEL"/>
</dbReference>
<dbReference type="EMBL" id="CP002109">
    <property type="protein sequence ID" value="ADL05627.1"/>
    <property type="molecule type" value="Genomic_DNA"/>
</dbReference>
<keyword evidence="4 8" id="KW-1133">Transmembrane helix</keyword>
<dbReference type="PANTHER" id="PTHR45711">
    <property type="entry name" value="CHLORIDE CHANNEL PROTEIN"/>
    <property type="match status" value="1"/>
</dbReference>
<evidence type="ECO:0000313" key="11">
    <source>
        <dbReference type="Proteomes" id="UP000001662"/>
    </source>
</evidence>
<evidence type="ECO:0000259" key="9">
    <source>
        <dbReference type="PROSITE" id="PS51202"/>
    </source>
</evidence>
<dbReference type="Pfam" id="PF00654">
    <property type="entry name" value="Voltage_CLC"/>
    <property type="match status" value="1"/>
</dbReference>
<dbReference type="Pfam" id="PF02080">
    <property type="entry name" value="TrkA_C"/>
    <property type="match status" value="1"/>
</dbReference>
<evidence type="ECO:0000256" key="4">
    <source>
        <dbReference type="ARBA" id="ARBA00022989"/>
    </source>
</evidence>
<evidence type="ECO:0000256" key="6">
    <source>
        <dbReference type="ARBA" id="ARBA00023136"/>
    </source>
</evidence>
<feature type="transmembrane region" description="Helical" evidence="8">
    <location>
        <begin position="272"/>
        <end position="293"/>
    </location>
</feature>
<protein>
    <submittedName>
        <fullName evidence="10">Cl-channel voltage-gated family protein</fullName>
    </submittedName>
</protein>
<evidence type="ECO:0000256" key="1">
    <source>
        <dbReference type="ARBA" id="ARBA00004141"/>
    </source>
</evidence>
<dbReference type="AlphaFoldDB" id="D9R7X3"/>
<keyword evidence="6 8" id="KW-0472">Membrane</keyword>
<dbReference type="InterPro" id="IPR036721">
    <property type="entry name" value="RCK_C_sf"/>
</dbReference>
<comment type="subcellular location">
    <subcellularLocation>
        <location evidence="1">Membrane</location>
        <topology evidence="1">Multi-pass membrane protein</topology>
    </subcellularLocation>
</comment>
<feature type="transmembrane region" description="Helical" evidence="8">
    <location>
        <begin position="361"/>
        <end position="389"/>
    </location>
</feature>
<evidence type="ECO:0000256" key="5">
    <source>
        <dbReference type="ARBA" id="ARBA00023065"/>
    </source>
</evidence>
<dbReference type="GO" id="GO:0005247">
    <property type="term" value="F:voltage-gated chloride channel activity"/>
    <property type="evidence" value="ECO:0007669"/>
    <property type="project" value="TreeGrafter"/>
</dbReference>
<sequence length="527" mass="57067">MGTEGHTVKRTINRYRSFRYALILEGIAVGAVSGAVVVLFRYLLSFGDQILHRVLAYGKDHIWFVPVWFVILAAAALAVALFLQWESFISGSGIPQVEGEMIGELDPCWWKVLAAKLGGGLLSLGCGLSLGREGPSIQLGSMTAKGFSRLTRRAKTEEKLLITCGASAGLSAAFNAPIAGVLFSLEEVHKHFSPEVLLSTMAASITADFVSKNVFGLQPVFNFQITEMIPLHAYGHVIILGLIMGGMGVVYNTCLSATQDLYQKIPFQTARLMIPFLLAGVFGFIYPYVLGGGHSLVEILTSGEMMLGALCLLLVLKFCFSMISFGSGAPGGIFLPLLVLGALIGNIYFRGMGMISDSLDGLLGNFIILGMAGYFSAIVRAPITGIILISEMTGSFSHLLTLSMVSLAAYVVPDMIHCAPVYDQLLHRLLSRRNPDKMSSFTGEKVLVEGMVFHGSEAEGCKVSEIRWPRTCLLVSLMRGEAEFVPRGETKFAAGDKIVVLCDETVQGELHRLLQSVCETVKMNRKD</sequence>
<feature type="transmembrane region" description="Helical" evidence="8">
    <location>
        <begin position="331"/>
        <end position="349"/>
    </location>
</feature>
<keyword evidence="7" id="KW-0868">Chloride</keyword>
<feature type="domain" description="RCK C-terminal" evidence="9">
    <location>
        <begin position="435"/>
        <end position="516"/>
    </location>
</feature>
<feature type="transmembrane region" description="Helical" evidence="8">
    <location>
        <begin position="160"/>
        <end position="185"/>
    </location>
</feature>
<dbReference type="GO" id="GO:0005886">
    <property type="term" value="C:plasma membrane"/>
    <property type="evidence" value="ECO:0007669"/>
    <property type="project" value="TreeGrafter"/>
</dbReference>
<evidence type="ECO:0000256" key="2">
    <source>
        <dbReference type="ARBA" id="ARBA00022448"/>
    </source>
</evidence>
<organism evidence="10 11">
    <name type="scientific">Lacrimispora saccharolytica (strain ATCC 35040 / DSM 2544 / NRCC 2533 / WM1)</name>
    <name type="common">Clostridium saccharolyticum</name>
    <dbReference type="NCBI Taxonomy" id="610130"/>
    <lineage>
        <taxon>Bacteria</taxon>
        <taxon>Bacillati</taxon>
        <taxon>Bacillota</taxon>
        <taxon>Clostridia</taxon>
        <taxon>Lachnospirales</taxon>
        <taxon>Lachnospiraceae</taxon>
        <taxon>Lacrimispora</taxon>
    </lineage>
</organism>
<dbReference type="RefSeq" id="WP_013273710.1">
    <property type="nucleotide sequence ID" value="NC_014376.1"/>
</dbReference>
<dbReference type="InterPro" id="IPR006037">
    <property type="entry name" value="RCK_C"/>
</dbReference>
<dbReference type="eggNOG" id="COG0569">
    <property type="taxonomic scope" value="Bacteria"/>
</dbReference>
<dbReference type="Gene3D" id="3.30.70.1450">
    <property type="entry name" value="Regulator of K+ conductance, C-terminal domain"/>
    <property type="match status" value="1"/>
</dbReference>
<dbReference type="OrthoDB" id="9812438at2"/>
<dbReference type="STRING" id="610130.Closa_3094"/>
<dbReference type="Proteomes" id="UP000001662">
    <property type="component" value="Chromosome"/>
</dbReference>
<evidence type="ECO:0000256" key="3">
    <source>
        <dbReference type="ARBA" id="ARBA00022692"/>
    </source>
</evidence>
<dbReference type="GO" id="GO:0006813">
    <property type="term" value="P:potassium ion transport"/>
    <property type="evidence" value="ECO:0007669"/>
    <property type="project" value="InterPro"/>
</dbReference>
<feature type="transmembrane region" description="Helical" evidence="8">
    <location>
        <begin position="20"/>
        <end position="43"/>
    </location>
</feature>
<dbReference type="eggNOG" id="COG0038">
    <property type="taxonomic scope" value="Bacteria"/>
</dbReference>
<keyword evidence="11" id="KW-1185">Reference proteome</keyword>
<dbReference type="SUPFAM" id="SSF116726">
    <property type="entry name" value="TrkA C-terminal domain-like"/>
    <property type="match status" value="1"/>
</dbReference>
<dbReference type="HOGENOM" id="CLU_015263_7_4_9"/>
<dbReference type="PaxDb" id="610130-Closa_3094"/>
<proteinExistence type="predicted"/>
<keyword evidence="3 8" id="KW-0812">Transmembrane</keyword>
<name>D9R7X3_LACSW</name>
<dbReference type="GO" id="GO:0008324">
    <property type="term" value="F:monoatomic cation transmembrane transporter activity"/>
    <property type="evidence" value="ECO:0007669"/>
    <property type="project" value="InterPro"/>
</dbReference>
<evidence type="ECO:0000256" key="7">
    <source>
        <dbReference type="ARBA" id="ARBA00023214"/>
    </source>
</evidence>
<feature type="transmembrane region" description="Helical" evidence="8">
    <location>
        <begin position="305"/>
        <end position="325"/>
    </location>
</feature>
<feature type="transmembrane region" description="Helical" evidence="8">
    <location>
        <begin position="63"/>
        <end position="83"/>
    </location>
</feature>
<keyword evidence="5" id="KW-0406">Ion transport</keyword>
<dbReference type="KEGG" id="csh:Closa_3094"/>